<organism evidence="6 7">
    <name type="scientific">Saccharomycopsis crataegensis</name>
    <dbReference type="NCBI Taxonomy" id="43959"/>
    <lineage>
        <taxon>Eukaryota</taxon>
        <taxon>Fungi</taxon>
        <taxon>Dikarya</taxon>
        <taxon>Ascomycota</taxon>
        <taxon>Saccharomycotina</taxon>
        <taxon>Saccharomycetes</taxon>
        <taxon>Saccharomycopsidaceae</taxon>
        <taxon>Saccharomycopsis</taxon>
    </lineage>
</organism>
<feature type="compositionally biased region" description="Acidic residues" evidence="4">
    <location>
        <begin position="28"/>
        <end position="79"/>
    </location>
</feature>
<dbReference type="GO" id="GO:0010629">
    <property type="term" value="P:negative regulation of gene expression"/>
    <property type="evidence" value="ECO:0007669"/>
    <property type="project" value="UniProtKB-ARBA"/>
</dbReference>
<dbReference type="SUPFAM" id="SSF48371">
    <property type="entry name" value="ARM repeat"/>
    <property type="match status" value="1"/>
</dbReference>
<dbReference type="PROSITE" id="PS50303">
    <property type="entry name" value="PUM_HD"/>
    <property type="match status" value="1"/>
</dbReference>
<dbReference type="PANTHER" id="PTHR13389">
    <property type="entry name" value="PUMILIO HOMOLOG 3"/>
    <property type="match status" value="1"/>
</dbReference>
<dbReference type="GO" id="GO:0003729">
    <property type="term" value="F:mRNA binding"/>
    <property type="evidence" value="ECO:0007669"/>
    <property type="project" value="UniProtKB-ARBA"/>
</dbReference>
<dbReference type="InterPro" id="IPR040059">
    <property type="entry name" value="PUM3"/>
</dbReference>
<keyword evidence="1" id="KW-0677">Repeat</keyword>
<sequence length="660" mass="74740">MAPSVAKKGIKRSSSEISKGYKKKAAEPEEDIQEEVSSSEDELDDKMSEDESEEDELDDADSESEDELDDKDEDDDEEGGSEKEGGDQKRQKTDGDENSKTSKEQHAEQKKLLKERKLKRNAGVEIAQIKAIWEKLRVKTPPIPKKIRDKLCSEIWTLSKSCIKDLVLKHDASRVVQTLVKYSDKTVRHEVVLELKDHYFDLARSSYGKYLLIKLLHYGTKESREIIIDELHGKLRKLLRHREGAYVVEDLFVLYSTSKQRQQMIREFWGARYALFKDSVKDGQTILDVVKDNEESRSLIASNLNQTITAAVEKGSTGFQLLHAVMKEYIQVASDKDMNEFVELLADQVAELVHTPDGCEVACVVIAKASAKQRKAIIKSLKPHAKAMITNEHGNLVLLTLFLTVDDTKLVHKSFGSAEFDAEQMAELSVDKFARRPFLYLLCGLDGKYFNPHVMKSLNRYTEMSSATSKKPQESRKSELLSKFAPLFYEAIAKYNGKVFSENIGLQFVNEVMIHAPKEESLEESRTQAINSIISALQGEISQDDHLINKPFASRLLKSLIQGGQWNFKQQVIEKDNDSQIGVPFAHLLINEVVKSEDLSKWIESKNGSFIVAGLYEALKKEDDKESKEFVKSVGKFKKILKKLGDENKGGKLLLKLIEA</sequence>
<dbReference type="InterPro" id="IPR001313">
    <property type="entry name" value="Pumilio_RNA-bd_rpt"/>
</dbReference>
<evidence type="ECO:0000259" key="5">
    <source>
        <dbReference type="PROSITE" id="PS50303"/>
    </source>
</evidence>
<dbReference type="InterPro" id="IPR016024">
    <property type="entry name" value="ARM-type_fold"/>
</dbReference>
<feature type="region of interest" description="Disordered" evidence="4">
    <location>
        <begin position="1"/>
        <end position="114"/>
    </location>
</feature>
<dbReference type="EMBL" id="BTFZ01000011">
    <property type="protein sequence ID" value="GMM36843.1"/>
    <property type="molecule type" value="Genomic_DNA"/>
</dbReference>
<dbReference type="Pfam" id="PF08144">
    <property type="entry name" value="CPL"/>
    <property type="match status" value="1"/>
</dbReference>
<dbReference type="Proteomes" id="UP001360560">
    <property type="component" value="Unassembled WGS sequence"/>
</dbReference>
<feature type="repeat" description="Pumilio" evidence="3">
    <location>
        <begin position="194"/>
        <end position="229"/>
    </location>
</feature>
<dbReference type="AlphaFoldDB" id="A0AAV5QPP0"/>
<dbReference type="GO" id="GO:0005730">
    <property type="term" value="C:nucleolus"/>
    <property type="evidence" value="ECO:0007669"/>
    <property type="project" value="TreeGrafter"/>
</dbReference>
<dbReference type="SMART" id="SM00025">
    <property type="entry name" value="Pumilio"/>
    <property type="match status" value="5"/>
</dbReference>
<evidence type="ECO:0000256" key="2">
    <source>
        <dbReference type="ARBA" id="ARBA00022884"/>
    </source>
</evidence>
<gene>
    <name evidence="6" type="ORF">DASC09_041680</name>
</gene>
<dbReference type="GO" id="GO:0006417">
    <property type="term" value="P:regulation of translation"/>
    <property type="evidence" value="ECO:0007669"/>
    <property type="project" value="TreeGrafter"/>
</dbReference>
<evidence type="ECO:0000313" key="7">
    <source>
        <dbReference type="Proteomes" id="UP001360560"/>
    </source>
</evidence>
<feature type="domain" description="PUM-HD" evidence="5">
    <location>
        <begin position="132"/>
        <end position="555"/>
    </location>
</feature>
<keyword evidence="7" id="KW-1185">Reference proteome</keyword>
<accession>A0AAV5QPP0</accession>
<evidence type="ECO:0000256" key="1">
    <source>
        <dbReference type="ARBA" id="ARBA00022737"/>
    </source>
</evidence>
<dbReference type="RefSeq" id="XP_064853839.1">
    <property type="nucleotide sequence ID" value="XM_064997767.1"/>
</dbReference>
<dbReference type="InterPro" id="IPR011989">
    <property type="entry name" value="ARM-like"/>
</dbReference>
<dbReference type="InterPro" id="IPR012959">
    <property type="entry name" value="CPL_dom"/>
</dbReference>
<name>A0AAV5QPP0_9ASCO</name>
<dbReference type="PANTHER" id="PTHR13389:SF0">
    <property type="entry name" value="PUMILIO HOMOLOG 3"/>
    <property type="match status" value="1"/>
</dbReference>
<evidence type="ECO:0000256" key="3">
    <source>
        <dbReference type="PROSITE-ProRule" id="PRU00317"/>
    </source>
</evidence>
<comment type="caution">
    <text evidence="6">The sequence shown here is derived from an EMBL/GenBank/DDBJ whole genome shotgun (WGS) entry which is preliminary data.</text>
</comment>
<keyword evidence="2" id="KW-0694">RNA-binding</keyword>
<evidence type="ECO:0000313" key="6">
    <source>
        <dbReference type="EMBL" id="GMM36843.1"/>
    </source>
</evidence>
<proteinExistence type="predicted"/>
<feature type="compositionally biased region" description="Basic and acidic residues" evidence="4">
    <location>
        <begin position="80"/>
        <end position="112"/>
    </location>
</feature>
<protein>
    <submittedName>
        <fullName evidence="6">Puf6 protein</fullName>
    </submittedName>
</protein>
<reference evidence="6 7" key="1">
    <citation type="journal article" date="2023" name="Elife">
        <title>Identification of key yeast species and microbe-microbe interactions impacting larval growth of Drosophila in the wild.</title>
        <authorList>
            <person name="Mure A."/>
            <person name="Sugiura Y."/>
            <person name="Maeda R."/>
            <person name="Honda K."/>
            <person name="Sakurai N."/>
            <person name="Takahashi Y."/>
            <person name="Watada M."/>
            <person name="Katoh T."/>
            <person name="Gotoh A."/>
            <person name="Gotoh Y."/>
            <person name="Taniguchi I."/>
            <person name="Nakamura K."/>
            <person name="Hayashi T."/>
            <person name="Katayama T."/>
            <person name="Uemura T."/>
            <person name="Hattori Y."/>
        </authorList>
    </citation>
    <scope>NUCLEOTIDE SEQUENCE [LARGE SCALE GENOMIC DNA]</scope>
    <source>
        <strain evidence="6 7">SC-9</strain>
    </source>
</reference>
<dbReference type="InterPro" id="IPR033133">
    <property type="entry name" value="PUM-HD"/>
</dbReference>
<dbReference type="GeneID" id="90074818"/>
<feature type="repeat" description="Pumilio" evidence="3">
    <location>
        <begin position="230"/>
        <end position="266"/>
    </location>
</feature>
<evidence type="ECO:0000256" key="4">
    <source>
        <dbReference type="SAM" id="MobiDB-lite"/>
    </source>
</evidence>
<dbReference type="PROSITE" id="PS50302">
    <property type="entry name" value="PUM"/>
    <property type="match status" value="2"/>
</dbReference>
<dbReference type="Gene3D" id="1.25.10.10">
    <property type="entry name" value="Leucine-rich Repeat Variant"/>
    <property type="match status" value="1"/>
</dbReference>